<feature type="compositionally biased region" description="Pro residues" evidence="1">
    <location>
        <begin position="44"/>
        <end position="58"/>
    </location>
</feature>
<dbReference type="Proteomes" id="UP001642360">
    <property type="component" value="Unassembled WGS sequence"/>
</dbReference>
<protein>
    <submittedName>
        <fullName evidence="2">Uncharacterized protein</fullName>
    </submittedName>
</protein>
<accession>A0ABC8RDA0</accession>
<sequence length="107" mass="12090">MARLGKHSHVPSDLCREFWSWILSFLALGEFLVYMARTKQMGPTPLPPSGTKPNPLPPASTRQHKRTVARPSGGSGERRTKQKNNAHMENIEEKNVTCERHMDKPSL</sequence>
<organism evidence="2 3">
    <name type="scientific">Ilex paraguariensis</name>
    <name type="common">yerba mate</name>
    <dbReference type="NCBI Taxonomy" id="185542"/>
    <lineage>
        <taxon>Eukaryota</taxon>
        <taxon>Viridiplantae</taxon>
        <taxon>Streptophyta</taxon>
        <taxon>Embryophyta</taxon>
        <taxon>Tracheophyta</taxon>
        <taxon>Spermatophyta</taxon>
        <taxon>Magnoliopsida</taxon>
        <taxon>eudicotyledons</taxon>
        <taxon>Gunneridae</taxon>
        <taxon>Pentapetalae</taxon>
        <taxon>asterids</taxon>
        <taxon>campanulids</taxon>
        <taxon>Aquifoliales</taxon>
        <taxon>Aquifoliaceae</taxon>
        <taxon>Ilex</taxon>
    </lineage>
</organism>
<feature type="compositionally biased region" description="Basic and acidic residues" evidence="1">
    <location>
        <begin position="89"/>
        <end position="107"/>
    </location>
</feature>
<dbReference type="AlphaFoldDB" id="A0ABC8RDA0"/>
<comment type="caution">
    <text evidence="2">The sequence shown here is derived from an EMBL/GenBank/DDBJ whole genome shotgun (WGS) entry which is preliminary data.</text>
</comment>
<dbReference type="EMBL" id="CAUOFW020001266">
    <property type="protein sequence ID" value="CAK9142934.1"/>
    <property type="molecule type" value="Genomic_DNA"/>
</dbReference>
<reference evidence="2 3" key="1">
    <citation type="submission" date="2024-02" db="EMBL/GenBank/DDBJ databases">
        <authorList>
            <person name="Vignale AGUSTIN F."/>
            <person name="Sosa J E."/>
            <person name="Modenutti C."/>
        </authorList>
    </citation>
    <scope>NUCLEOTIDE SEQUENCE [LARGE SCALE GENOMIC DNA]</scope>
</reference>
<evidence type="ECO:0000313" key="3">
    <source>
        <dbReference type="Proteomes" id="UP001642360"/>
    </source>
</evidence>
<keyword evidence="3" id="KW-1185">Reference proteome</keyword>
<name>A0ABC8RDA0_9AQUA</name>
<feature type="region of interest" description="Disordered" evidence="1">
    <location>
        <begin position="40"/>
        <end position="107"/>
    </location>
</feature>
<evidence type="ECO:0000313" key="2">
    <source>
        <dbReference type="EMBL" id="CAK9142934.1"/>
    </source>
</evidence>
<gene>
    <name evidence="2" type="ORF">ILEXP_LOCUS10627</name>
</gene>
<proteinExistence type="predicted"/>
<evidence type="ECO:0000256" key="1">
    <source>
        <dbReference type="SAM" id="MobiDB-lite"/>
    </source>
</evidence>